<dbReference type="AlphaFoldDB" id="A0A836D257"/>
<evidence type="ECO:0000313" key="2">
    <source>
        <dbReference type="Proteomes" id="UP000664991"/>
    </source>
</evidence>
<reference evidence="1 2" key="1">
    <citation type="submission" date="2020-12" db="EMBL/GenBank/DDBJ databases">
        <title>De novo assembly of Tibetan sheep genome.</title>
        <authorList>
            <person name="Li X."/>
        </authorList>
    </citation>
    <scope>NUCLEOTIDE SEQUENCE [LARGE SCALE GENOMIC DNA]</scope>
    <source>
        <tissue evidence="1">Heart</tissue>
    </source>
</reference>
<dbReference type="Proteomes" id="UP000664991">
    <property type="component" value="Unassembled WGS sequence"/>
</dbReference>
<dbReference type="SUPFAM" id="SSF55347">
    <property type="entry name" value="Glyceraldehyde-3-phosphate dehydrogenase-like, C-terminal domain"/>
    <property type="match status" value="1"/>
</dbReference>
<organism evidence="1 2">
    <name type="scientific">Ovis aries</name>
    <name type="common">Sheep</name>
    <dbReference type="NCBI Taxonomy" id="9940"/>
    <lineage>
        <taxon>Eukaryota</taxon>
        <taxon>Metazoa</taxon>
        <taxon>Chordata</taxon>
        <taxon>Craniata</taxon>
        <taxon>Vertebrata</taxon>
        <taxon>Euteleostomi</taxon>
        <taxon>Mammalia</taxon>
        <taxon>Eutheria</taxon>
        <taxon>Laurasiatheria</taxon>
        <taxon>Artiodactyla</taxon>
        <taxon>Ruminantia</taxon>
        <taxon>Pecora</taxon>
        <taxon>Bovidae</taxon>
        <taxon>Caprinae</taxon>
        <taxon>Ovis</taxon>
    </lineage>
</organism>
<name>A0A836D257_SHEEP</name>
<proteinExistence type="predicted"/>
<sequence>MPSSTSMEVSGVDFINTSSVKVIVCGQEEIQRSLHFTIVRGSKVWLSDHVAQFVEAEYPGGVLAALLFALPSRCPGTPGCFSNASCSINCLAPLTKVVHERFGILEGLTDKPEDHDIMFLDASI</sequence>
<protein>
    <submittedName>
        <fullName evidence="1">Uncharacterized protein</fullName>
    </submittedName>
</protein>
<comment type="caution">
    <text evidence="1">The sequence shown here is derived from an EMBL/GenBank/DDBJ whole genome shotgun (WGS) entry which is preliminary data.</text>
</comment>
<dbReference type="Gene3D" id="3.30.360.10">
    <property type="entry name" value="Dihydrodipicolinate Reductase, domain 2"/>
    <property type="match status" value="1"/>
</dbReference>
<evidence type="ECO:0000313" key="1">
    <source>
        <dbReference type="EMBL" id="KAG5210112.1"/>
    </source>
</evidence>
<dbReference type="EMBL" id="JAEMGP010000004">
    <property type="protein sequence ID" value="KAG5210112.1"/>
    <property type="molecule type" value="Genomic_DNA"/>
</dbReference>
<gene>
    <name evidence="1" type="ORF">JEQ12_015306</name>
</gene>
<accession>A0A836D257</accession>